<dbReference type="GO" id="GO:0005886">
    <property type="term" value="C:plasma membrane"/>
    <property type="evidence" value="ECO:0007669"/>
    <property type="project" value="UniProtKB-SubCell"/>
</dbReference>
<feature type="transmembrane region" description="Helical" evidence="9">
    <location>
        <begin position="366"/>
        <end position="383"/>
    </location>
</feature>
<feature type="transmembrane region" description="Helical" evidence="9">
    <location>
        <begin position="159"/>
        <end position="180"/>
    </location>
</feature>
<feature type="transmembrane region" description="Helical" evidence="9">
    <location>
        <begin position="268"/>
        <end position="285"/>
    </location>
</feature>
<feature type="transmembrane region" description="Helical" evidence="9">
    <location>
        <begin position="129"/>
        <end position="152"/>
    </location>
</feature>
<comment type="subcellular location">
    <subcellularLocation>
        <location evidence="1">Cell inner membrane</location>
        <topology evidence="1">Multi-pass membrane protein</topology>
    </subcellularLocation>
</comment>
<dbReference type="PANTHER" id="PTHR30574:SF1">
    <property type="entry name" value="SULPHUR TRANSPORT DOMAIN-CONTAINING PROTEIN"/>
    <property type="match status" value="1"/>
</dbReference>
<evidence type="ECO:0000313" key="10">
    <source>
        <dbReference type="EMBL" id="NBI06817.1"/>
    </source>
</evidence>
<dbReference type="RefSeq" id="WP_160197303.1">
    <property type="nucleotide sequence ID" value="NZ_QXXA01000008.1"/>
</dbReference>
<dbReference type="PANTHER" id="PTHR30574">
    <property type="entry name" value="INNER MEMBRANE PROTEIN YEDE"/>
    <property type="match status" value="1"/>
</dbReference>
<feature type="transmembrane region" description="Helical" evidence="9">
    <location>
        <begin position="403"/>
        <end position="420"/>
    </location>
</feature>
<feature type="transmembrane region" description="Helical" evidence="9">
    <location>
        <begin position="90"/>
        <end position="109"/>
    </location>
</feature>
<comment type="similarity">
    <text evidence="8">Belongs to the TsuA/YedE (TC 9.B.102) family.</text>
</comment>
<dbReference type="Proteomes" id="UP000467132">
    <property type="component" value="Unassembled WGS sequence"/>
</dbReference>
<keyword evidence="7 9" id="KW-0472">Membrane</keyword>
<evidence type="ECO:0000256" key="8">
    <source>
        <dbReference type="ARBA" id="ARBA00035655"/>
    </source>
</evidence>
<evidence type="ECO:0000256" key="3">
    <source>
        <dbReference type="ARBA" id="ARBA00022475"/>
    </source>
</evidence>
<organism evidence="10 11">
    <name type="scientific">Senegalia massiliensis</name>
    <dbReference type="NCBI Taxonomy" id="1720316"/>
    <lineage>
        <taxon>Bacteria</taxon>
        <taxon>Bacillati</taxon>
        <taxon>Bacillota</taxon>
        <taxon>Clostridia</taxon>
        <taxon>Eubacteriales</taxon>
        <taxon>Clostridiaceae</taxon>
        <taxon>Senegalia</taxon>
    </lineage>
</organism>
<protein>
    <submittedName>
        <fullName evidence="10">YeeE/YedE family protein</fullName>
    </submittedName>
</protein>
<keyword evidence="4" id="KW-0997">Cell inner membrane</keyword>
<evidence type="ECO:0000256" key="9">
    <source>
        <dbReference type="SAM" id="Phobius"/>
    </source>
</evidence>
<keyword evidence="3" id="KW-1003">Cell membrane</keyword>
<keyword evidence="2" id="KW-0813">Transport</keyword>
<evidence type="ECO:0000256" key="6">
    <source>
        <dbReference type="ARBA" id="ARBA00022989"/>
    </source>
</evidence>
<dbReference type="Pfam" id="PF04143">
    <property type="entry name" value="Sulf_transp"/>
    <property type="match status" value="1"/>
</dbReference>
<feature type="transmembrane region" description="Helical" evidence="9">
    <location>
        <begin position="335"/>
        <end position="354"/>
    </location>
</feature>
<feature type="transmembrane region" description="Helical" evidence="9">
    <location>
        <begin position="51"/>
        <end position="70"/>
    </location>
</feature>
<evidence type="ECO:0000256" key="7">
    <source>
        <dbReference type="ARBA" id="ARBA00023136"/>
    </source>
</evidence>
<feature type="transmembrane region" description="Helical" evidence="9">
    <location>
        <begin position="200"/>
        <end position="220"/>
    </location>
</feature>
<keyword evidence="6 9" id="KW-1133">Transmembrane helix</keyword>
<evidence type="ECO:0000256" key="4">
    <source>
        <dbReference type="ARBA" id="ARBA00022519"/>
    </source>
</evidence>
<dbReference type="AlphaFoldDB" id="A0A845QV88"/>
<comment type="caution">
    <text evidence="10">The sequence shown here is derived from an EMBL/GenBank/DDBJ whole genome shotgun (WGS) entry which is preliminary data.</text>
</comment>
<keyword evidence="11" id="KW-1185">Reference proteome</keyword>
<gene>
    <name evidence="10" type="ORF">D3Z33_08075</name>
</gene>
<evidence type="ECO:0000256" key="2">
    <source>
        <dbReference type="ARBA" id="ARBA00022448"/>
    </source>
</evidence>
<evidence type="ECO:0000313" key="11">
    <source>
        <dbReference type="Proteomes" id="UP000467132"/>
    </source>
</evidence>
<dbReference type="OrthoDB" id="9794165at2"/>
<dbReference type="InterPro" id="IPR007272">
    <property type="entry name" value="Sulf_transp_TsuA/YedE"/>
</dbReference>
<proteinExistence type="inferred from homology"/>
<name>A0A845QV88_9CLOT</name>
<accession>A0A845QV88</accession>
<keyword evidence="5 9" id="KW-0812">Transmembrane</keyword>
<dbReference type="EMBL" id="QXXA01000008">
    <property type="protein sequence ID" value="NBI06817.1"/>
    <property type="molecule type" value="Genomic_DNA"/>
</dbReference>
<feature type="transmembrane region" description="Helical" evidence="9">
    <location>
        <begin position="27"/>
        <end position="45"/>
    </location>
</feature>
<reference evidence="10 11" key="1">
    <citation type="submission" date="2018-08" db="EMBL/GenBank/DDBJ databases">
        <title>Murine metabolic-syndrome-specific gut microbial biobank.</title>
        <authorList>
            <person name="Liu C."/>
        </authorList>
    </citation>
    <scope>NUCLEOTIDE SEQUENCE [LARGE SCALE GENOMIC DNA]</scope>
    <source>
        <strain evidence="10 11">583</strain>
    </source>
</reference>
<evidence type="ECO:0000256" key="1">
    <source>
        <dbReference type="ARBA" id="ARBA00004429"/>
    </source>
</evidence>
<evidence type="ECO:0000256" key="5">
    <source>
        <dbReference type="ARBA" id="ARBA00022692"/>
    </source>
</evidence>
<sequence length="440" mass="47724">MSETNSIKKEKNINISNQQKSFNKKQVTIGIIGIILITLFGMYLNSGAGELSMFLITGVFFGYILTRSRFGFAGGIKRIYMTGEGSLTKALLVMFALTMIAMAGIHWSAVANGAEVIPGIGSVRALNLAVIVGGFIFGIGMMLAGGCASGTLTDLGEGAIRAVIALLFFVIGAVPGHGMRYSFDQSALSNISTTVYFPDVFGYIGAVLVSFALLGVLYVITRKYEDMRKSQGTYEKTVFSDNELPLEDNEKFNLFSYNTYHKLFVQRWSFLLGGLLLVIMFVFVINTTGKSWGVTSAFTRWGVALLQNFGFDFSSPAYADVVGKVDAGLLNDGGTIRNIGIIFGSALALLLAGQFKFDYNFKMKDVLLYALGGFMMGFGARFAKGCNIGALYSAISNFSLHGWGFLISLSLGGMLALKLFEGKLNIIPPTRHMPKEKINN</sequence>